<comment type="caution">
    <text evidence="1">The sequence shown here is derived from an EMBL/GenBank/DDBJ whole genome shotgun (WGS) entry which is preliminary data.</text>
</comment>
<evidence type="ECO:0000313" key="1">
    <source>
        <dbReference type="EMBL" id="KAI9453603.1"/>
    </source>
</evidence>
<dbReference type="EMBL" id="JAGFNK010000297">
    <property type="protein sequence ID" value="KAI9453603.1"/>
    <property type="molecule type" value="Genomic_DNA"/>
</dbReference>
<sequence length="169" mass="19427">MNSLLWRRNGSKLSSQDKERGDKVDSQEEGQGEKVDHDVVEEQALVVWQLRYWQVFYAVQGCPKCDWHAQLGEQQLVIVEEMWEEWWKLEGSVQKVRDSLYKETGLFSRGRGWWLEAEEGFPQHQQASTCSQMSQFCIAWSPARLTGHVPSTQVPRPACCSAAEHSLAS</sequence>
<dbReference type="Proteomes" id="UP001207468">
    <property type="component" value="Unassembled WGS sequence"/>
</dbReference>
<gene>
    <name evidence="1" type="ORF">F5148DRAFT_1151929</name>
</gene>
<keyword evidence="2" id="KW-1185">Reference proteome</keyword>
<protein>
    <submittedName>
        <fullName evidence="1">Uncharacterized protein</fullName>
    </submittedName>
</protein>
<reference evidence="1" key="1">
    <citation type="submission" date="2021-03" db="EMBL/GenBank/DDBJ databases">
        <title>Evolutionary priming and transition to the ectomycorrhizal habit in an iconic lineage of mushroom-forming fungi: is preadaptation a requirement?</title>
        <authorList>
            <consortium name="DOE Joint Genome Institute"/>
            <person name="Looney B.P."/>
            <person name="Miyauchi S."/>
            <person name="Morin E."/>
            <person name="Drula E."/>
            <person name="Courty P.E."/>
            <person name="Chicoki N."/>
            <person name="Fauchery L."/>
            <person name="Kohler A."/>
            <person name="Kuo A."/>
            <person name="LaButti K."/>
            <person name="Pangilinan J."/>
            <person name="Lipzen A."/>
            <person name="Riley R."/>
            <person name="Andreopoulos W."/>
            <person name="He G."/>
            <person name="Johnson J."/>
            <person name="Barry K.W."/>
            <person name="Grigoriev I.V."/>
            <person name="Nagy L."/>
            <person name="Hibbett D."/>
            <person name="Henrissat B."/>
            <person name="Matheny P.B."/>
            <person name="Labbe J."/>
            <person name="Martin A.F."/>
        </authorList>
    </citation>
    <scope>NUCLEOTIDE SEQUENCE</scope>
    <source>
        <strain evidence="1">BPL698</strain>
    </source>
</reference>
<proteinExistence type="predicted"/>
<name>A0ACC0TZC2_9AGAM</name>
<organism evidence="1 2">
    <name type="scientific">Russula earlei</name>
    <dbReference type="NCBI Taxonomy" id="71964"/>
    <lineage>
        <taxon>Eukaryota</taxon>
        <taxon>Fungi</taxon>
        <taxon>Dikarya</taxon>
        <taxon>Basidiomycota</taxon>
        <taxon>Agaricomycotina</taxon>
        <taxon>Agaricomycetes</taxon>
        <taxon>Russulales</taxon>
        <taxon>Russulaceae</taxon>
        <taxon>Russula</taxon>
    </lineage>
</organism>
<accession>A0ACC0TZC2</accession>
<evidence type="ECO:0000313" key="2">
    <source>
        <dbReference type="Proteomes" id="UP001207468"/>
    </source>
</evidence>